<feature type="coiled-coil region" evidence="1">
    <location>
        <begin position="61"/>
        <end position="108"/>
    </location>
</feature>
<sequence length="110" mass="12781">MAPNFPENMDPNQLISLSKDVVRVLEDPNDRDLNVFSECLQRTFPISSTCDSDLNETASSFQGYQNKIDSHKQKIEDARSKTVADAELELLQRELDEELEKERLFKEEFR</sequence>
<comment type="caution">
    <text evidence="2">The sequence shown here is derived from an EMBL/GenBank/DDBJ whole genome shotgun (WGS) entry which is preliminary data.</text>
</comment>
<organism evidence="2 3">
    <name type="scientific">Pisum sativum</name>
    <name type="common">Garden pea</name>
    <name type="synonym">Lathyrus oleraceus</name>
    <dbReference type="NCBI Taxonomy" id="3888"/>
    <lineage>
        <taxon>Eukaryota</taxon>
        <taxon>Viridiplantae</taxon>
        <taxon>Streptophyta</taxon>
        <taxon>Embryophyta</taxon>
        <taxon>Tracheophyta</taxon>
        <taxon>Spermatophyta</taxon>
        <taxon>Magnoliopsida</taxon>
        <taxon>eudicotyledons</taxon>
        <taxon>Gunneridae</taxon>
        <taxon>Pentapetalae</taxon>
        <taxon>rosids</taxon>
        <taxon>fabids</taxon>
        <taxon>Fabales</taxon>
        <taxon>Fabaceae</taxon>
        <taxon>Papilionoideae</taxon>
        <taxon>50 kb inversion clade</taxon>
        <taxon>NPAAA clade</taxon>
        <taxon>Hologalegina</taxon>
        <taxon>IRL clade</taxon>
        <taxon>Fabeae</taxon>
        <taxon>Lathyrus</taxon>
    </lineage>
</organism>
<dbReference type="PANTHER" id="PTHR35730:SF2">
    <property type="entry name" value="KINETOCHORE PROTEIN SPC24 HOMOLOG-RELATED"/>
    <property type="match status" value="1"/>
</dbReference>
<dbReference type="GO" id="GO:0051983">
    <property type="term" value="P:regulation of chromosome segregation"/>
    <property type="evidence" value="ECO:0007669"/>
    <property type="project" value="InterPro"/>
</dbReference>
<dbReference type="Proteomes" id="UP001058974">
    <property type="component" value="Chromosome 3"/>
</dbReference>
<keyword evidence="1" id="KW-0175">Coiled coil</keyword>
<dbReference type="EMBL" id="JAMSHJ010000003">
    <property type="protein sequence ID" value="KAI5429364.1"/>
    <property type="molecule type" value="Genomic_DNA"/>
</dbReference>
<name>A0A9D4Y0F0_PEA</name>
<evidence type="ECO:0000313" key="3">
    <source>
        <dbReference type="Proteomes" id="UP001058974"/>
    </source>
</evidence>
<dbReference type="AlphaFoldDB" id="A0A9D4Y0F0"/>
<dbReference type="PANTHER" id="PTHR35730">
    <property type="entry name" value="KINETOCHORE PROTEIN SPC24 HOMOLOG-RELATED"/>
    <property type="match status" value="1"/>
</dbReference>
<evidence type="ECO:0000256" key="1">
    <source>
        <dbReference type="SAM" id="Coils"/>
    </source>
</evidence>
<dbReference type="InterPro" id="IPR044951">
    <property type="entry name" value="SPC24-like"/>
</dbReference>
<reference evidence="2 3" key="1">
    <citation type="journal article" date="2022" name="Nat. Genet.">
        <title>Improved pea reference genome and pan-genome highlight genomic features and evolutionary characteristics.</title>
        <authorList>
            <person name="Yang T."/>
            <person name="Liu R."/>
            <person name="Luo Y."/>
            <person name="Hu S."/>
            <person name="Wang D."/>
            <person name="Wang C."/>
            <person name="Pandey M.K."/>
            <person name="Ge S."/>
            <person name="Xu Q."/>
            <person name="Li N."/>
            <person name="Li G."/>
            <person name="Huang Y."/>
            <person name="Saxena R.K."/>
            <person name="Ji Y."/>
            <person name="Li M."/>
            <person name="Yan X."/>
            <person name="He Y."/>
            <person name="Liu Y."/>
            <person name="Wang X."/>
            <person name="Xiang C."/>
            <person name="Varshney R.K."/>
            <person name="Ding H."/>
            <person name="Gao S."/>
            <person name="Zong X."/>
        </authorList>
    </citation>
    <scope>NUCLEOTIDE SEQUENCE [LARGE SCALE GENOMIC DNA]</scope>
    <source>
        <strain evidence="2 3">cv. Zhongwan 6</strain>
    </source>
</reference>
<evidence type="ECO:0000313" key="2">
    <source>
        <dbReference type="EMBL" id="KAI5429364.1"/>
    </source>
</evidence>
<gene>
    <name evidence="2" type="ORF">KIW84_034100</name>
</gene>
<accession>A0A9D4Y0F0</accession>
<proteinExistence type="predicted"/>
<dbReference type="Gramene" id="Psat03G0410000-T1">
    <property type="protein sequence ID" value="KAI5429364.1"/>
    <property type="gene ID" value="KIW84_034100"/>
</dbReference>
<protein>
    <submittedName>
        <fullName evidence="2">Uncharacterized protein</fullName>
    </submittedName>
</protein>
<keyword evidence="3" id="KW-1185">Reference proteome</keyword>